<dbReference type="GO" id="GO:0005829">
    <property type="term" value="C:cytosol"/>
    <property type="evidence" value="ECO:0007669"/>
    <property type="project" value="TreeGrafter"/>
</dbReference>
<dbReference type="GO" id="GO:0004156">
    <property type="term" value="F:dihydropteroate synthase activity"/>
    <property type="evidence" value="ECO:0007669"/>
    <property type="project" value="UniProtKB-EC"/>
</dbReference>
<evidence type="ECO:0000256" key="6">
    <source>
        <dbReference type="ARBA" id="ARBA00022723"/>
    </source>
</evidence>
<comment type="catalytic activity">
    <reaction evidence="1">
        <text>(7,8-dihydropterin-6-yl)methyl diphosphate + 4-aminobenzoate = 7,8-dihydropteroate + diphosphate</text>
        <dbReference type="Rhea" id="RHEA:19949"/>
        <dbReference type="ChEBI" id="CHEBI:17836"/>
        <dbReference type="ChEBI" id="CHEBI:17839"/>
        <dbReference type="ChEBI" id="CHEBI:33019"/>
        <dbReference type="ChEBI" id="CHEBI:72950"/>
        <dbReference type="EC" id="2.5.1.15"/>
    </reaction>
</comment>
<dbReference type="NCBIfam" id="TIGR01496">
    <property type="entry name" value="DHPS"/>
    <property type="match status" value="1"/>
</dbReference>
<evidence type="ECO:0000256" key="5">
    <source>
        <dbReference type="ARBA" id="ARBA00022679"/>
    </source>
</evidence>
<dbReference type="EC" id="2.5.1.15" evidence="4 9"/>
<dbReference type="PROSITE" id="PS00792">
    <property type="entry name" value="DHPS_1"/>
    <property type="match status" value="1"/>
</dbReference>
<sequence length="278" mass="30473">MRNRKFICGRFEIDLASKPVVMGIVNVTIDSFSDGGLYIDVDNAIVHAKKLIAEGVDILDIGAESTRPGANKVSSEIEIARLLPVIESLKNLDIPISIDTYKPSVMKKVLDAGVDLINDVYAFRIPGAIEIVNNYNCGLCVVHMQGEPSYMQHDPKYNNLIEDINNFLNNIIKNLTKSGISKNRILQDPGFGFGKTLDDNYKIIKNLNYLNQEFPILAGLSRKSMISNIVGKETINRLSGSISAALACVLNGASIIRVHDVSATISALKIWEKIGKIG</sequence>
<dbReference type="OrthoDB" id="9811744at2"/>
<comment type="similarity">
    <text evidence="9">Belongs to the DHPS family.</text>
</comment>
<evidence type="ECO:0000256" key="9">
    <source>
        <dbReference type="RuleBase" id="RU361205"/>
    </source>
</evidence>
<name>A0A3S7J9E5_9PROT</name>
<reference evidence="11 12" key="1">
    <citation type="journal article" date="2018" name="Parasitology">
        <title>The reduced genome of Candidatus Kinetoplastibacterium sorsogonicusi, the endosymbiont of Kentomonas sorsogonicus (Trypanosomatidae): loss of the haem-synthesis pathway.</title>
        <authorList>
            <person name="Silva F.M."/>
            <person name="Kostygov A.Y."/>
            <person name="Spodareva V.V."/>
            <person name="Butenko A."/>
            <person name="Tossou R."/>
            <person name="Lukes J."/>
            <person name="Yurchenko V."/>
            <person name="Alves J.M.P."/>
        </authorList>
    </citation>
    <scope>NUCLEOTIDE SEQUENCE [LARGE SCALE GENOMIC DNA]</scope>
    <source>
        <strain evidence="11 12">MF-08</strain>
    </source>
</reference>
<evidence type="ECO:0000256" key="3">
    <source>
        <dbReference type="ARBA" id="ARBA00004763"/>
    </source>
</evidence>
<dbReference type="PROSITE" id="PS50972">
    <property type="entry name" value="PTERIN_BINDING"/>
    <property type="match status" value="1"/>
</dbReference>
<evidence type="ECO:0000259" key="10">
    <source>
        <dbReference type="PROSITE" id="PS50972"/>
    </source>
</evidence>
<comment type="pathway">
    <text evidence="3 9">Cofactor biosynthesis; tetrahydrofolate biosynthesis; 7,8-dihydrofolate from 2-amino-4-hydroxy-6-hydroxymethyl-7,8-dihydropteridine diphosphate and 4-aminobenzoate: step 1/2.</text>
</comment>
<evidence type="ECO:0000256" key="1">
    <source>
        <dbReference type="ARBA" id="ARBA00000012"/>
    </source>
</evidence>
<keyword evidence="12" id="KW-1185">Reference proteome</keyword>
<keyword evidence="5 9" id="KW-0808">Transferase</keyword>
<dbReference type="PROSITE" id="PS00793">
    <property type="entry name" value="DHPS_2"/>
    <property type="match status" value="1"/>
</dbReference>
<keyword evidence="7 9" id="KW-0460">Magnesium</keyword>
<dbReference type="UniPathway" id="UPA00077">
    <property type="reaction ID" value="UER00156"/>
</dbReference>
<dbReference type="GO" id="GO:0046872">
    <property type="term" value="F:metal ion binding"/>
    <property type="evidence" value="ECO:0007669"/>
    <property type="project" value="UniProtKB-KW"/>
</dbReference>
<dbReference type="Proteomes" id="UP000266796">
    <property type="component" value="Chromosome"/>
</dbReference>
<dbReference type="PANTHER" id="PTHR20941:SF1">
    <property type="entry name" value="FOLIC ACID SYNTHESIS PROTEIN FOL1"/>
    <property type="match status" value="1"/>
</dbReference>
<dbReference type="SUPFAM" id="SSF51717">
    <property type="entry name" value="Dihydropteroate synthetase-like"/>
    <property type="match status" value="1"/>
</dbReference>
<organism evidence="11 12">
    <name type="scientific">Candidatus Kinetoplastidibacterium kentomonadis</name>
    <dbReference type="NCBI Taxonomy" id="1576550"/>
    <lineage>
        <taxon>Bacteria</taxon>
        <taxon>Pseudomonadati</taxon>
        <taxon>Pseudomonadota</taxon>
        <taxon>Betaproteobacteria</taxon>
        <taxon>Candidatus Kinetoplastidibacterium</taxon>
    </lineage>
</organism>
<keyword evidence="6 9" id="KW-0479">Metal-binding</keyword>
<accession>A0A3S7J9E5</accession>
<dbReference type="GO" id="GO:0046654">
    <property type="term" value="P:tetrahydrofolate biosynthetic process"/>
    <property type="evidence" value="ECO:0007669"/>
    <property type="project" value="UniProtKB-UniPathway"/>
</dbReference>
<evidence type="ECO:0000313" key="11">
    <source>
        <dbReference type="EMBL" id="AWD32284.1"/>
    </source>
</evidence>
<proteinExistence type="inferred from homology"/>
<keyword evidence="8 9" id="KW-0289">Folate biosynthesis</keyword>
<comment type="cofactor">
    <cofactor evidence="2 9">
        <name>Mg(2+)</name>
        <dbReference type="ChEBI" id="CHEBI:18420"/>
    </cofactor>
</comment>
<dbReference type="RefSeq" id="WP_108673705.1">
    <property type="nucleotide sequence ID" value="NZ_CP025628.1"/>
</dbReference>
<dbReference type="Gene3D" id="3.20.20.20">
    <property type="entry name" value="Dihydropteroate synthase-like"/>
    <property type="match status" value="1"/>
</dbReference>
<dbReference type="InterPro" id="IPR045031">
    <property type="entry name" value="DHP_synth-like"/>
</dbReference>
<evidence type="ECO:0000256" key="2">
    <source>
        <dbReference type="ARBA" id="ARBA00001946"/>
    </source>
</evidence>
<dbReference type="InterPro" id="IPR011005">
    <property type="entry name" value="Dihydropteroate_synth-like_sf"/>
</dbReference>
<dbReference type="CDD" id="cd00739">
    <property type="entry name" value="DHPS"/>
    <property type="match status" value="1"/>
</dbReference>
<evidence type="ECO:0000256" key="4">
    <source>
        <dbReference type="ARBA" id="ARBA00012458"/>
    </source>
</evidence>
<dbReference type="PANTHER" id="PTHR20941">
    <property type="entry name" value="FOLATE SYNTHESIS PROTEINS"/>
    <property type="match status" value="1"/>
</dbReference>
<dbReference type="EMBL" id="CP025628">
    <property type="protein sequence ID" value="AWD32284.1"/>
    <property type="molecule type" value="Genomic_DNA"/>
</dbReference>
<feature type="domain" description="Pterin-binding" evidence="10">
    <location>
        <begin position="19"/>
        <end position="269"/>
    </location>
</feature>
<protein>
    <recommendedName>
        <fullName evidence="4 9">Dihydropteroate synthase</fullName>
        <shortName evidence="9">DHPS</shortName>
        <ecNumber evidence="4 9">2.5.1.15</ecNumber>
    </recommendedName>
    <alternativeName>
        <fullName evidence="9">Dihydropteroate pyrophosphorylase</fullName>
    </alternativeName>
</protein>
<dbReference type="KEGG" id="kso:CKSOR_00149"/>
<evidence type="ECO:0000256" key="8">
    <source>
        <dbReference type="ARBA" id="ARBA00022909"/>
    </source>
</evidence>
<comment type="function">
    <text evidence="9">Catalyzes the condensation of para-aminobenzoate (pABA) with 6-hydroxymethyl-7,8-dihydropterin diphosphate (DHPt-PP) to form 7,8-dihydropteroate (H2Pte), the immediate precursor of folate derivatives.</text>
</comment>
<dbReference type="Pfam" id="PF00809">
    <property type="entry name" value="Pterin_bind"/>
    <property type="match status" value="1"/>
</dbReference>
<dbReference type="InterPro" id="IPR006390">
    <property type="entry name" value="DHP_synth_dom"/>
</dbReference>
<gene>
    <name evidence="11" type="primary">folP</name>
    <name evidence="11" type="ORF">CKSOR_00149</name>
</gene>
<dbReference type="GO" id="GO:0046656">
    <property type="term" value="P:folic acid biosynthetic process"/>
    <property type="evidence" value="ECO:0007669"/>
    <property type="project" value="UniProtKB-KW"/>
</dbReference>
<dbReference type="InterPro" id="IPR000489">
    <property type="entry name" value="Pterin-binding_dom"/>
</dbReference>
<evidence type="ECO:0000313" key="12">
    <source>
        <dbReference type="Proteomes" id="UP000266796"/>
    </source>
</evidence>
<dbReference type="AlphaFoldDB" id="A0A3S7J9E5"/>
<evidence type="ECO:0000256" key="7">
    <source>
        <dbReference type="ARBA" id="ARBA00022842"/>
    </source>
</evidence>